<name>A0A1Y4EHX0_9FIRM</name>
<dbReference type="RefSeq" id="WP_087258608.1">
    <property type="nucleotide sequence ID" value="NZ_CAJFOD010000070.1"/>
</dbReference>
<evidence type="ECO:0000259" key="1">
    <source>
        <dbReference type="Pfam" id="PF16403"/>
    </source>
</evidence>
<organism evidence="2 3">
    <name type="scientific">Thomasclavelia spiroformis</name>
    <dbReference type="NCBI Taxonomy" id="29348"/>
    <lineage>
        <taxon>Bacteria</taxon>
        <taxon>Bacillati</taxon>
        <taxon>Bacillota</taxon>
        <taxon>Erysipelotrichia</taxon>
        <taxon>Erysipelotrichales</taxon>
        <taxon>Coprobacillaceae</taxon>
        <taxon>Thomasclavelia</taxon>
    </lineage>
</organism>
<dbReference type="Gene3D" id="2.60.40.10">
    <property type="entry name" value="Immunoglobulins"/>
    <property type="match status" value="1"/>
</dbReference>
<dbReference type="InterPro" id="IPR013783">
    <property type="entry name" value="Ig-like_fold"/>
</dbReference>
<sequence length="263" mass="29484">MKNRIIAIVLVFFALVNTVLIVCSFNITPLTIKRDTFIYEYGSEISTAPQDYINANETILSQVVLNFSQLKNEVGKYKVSAVYLGVEYPFYIKIVDTTKPVATLKAVTFNVKLNTKIYAIDLIEEVEDNSEYKAYFKGEDDDKEAYKIFDTKGSYVENIIVEDKFGNQSATLRVKIVAGQNGNNPTLTGIDNIEILKGSDFDALEGVEATDGSGNNITKDIKILKNNVNTDEIGEYEVIYSITNDKGHTLQRTRRVKVIKSRG</sequence>
<evidence type="ECO:0000313" key="2">
    <source>
        <dbReference type="EMBL" id="OUQ02825.1"/>
    </source>
</evidence>
<dbReference type="Proteomes" id="UP000196258">
    <property type="component" value="Unassembled WGS sequence"/>
</dbReference>
<proteinExistence type="predicted"/>
<feature type="domain" description="Pesticidal crystal protein Cry22Aa Ig-like" evidence="1">
    <location>
        <begin position="186"/>
        <end position="258"/>
    </location>
</feature>
<comment type="caution">
    <text evidence="2">The sequence shown here is derived from an EMBL/GenBank/DDBJ whole genome shotgun (WGS) entry which is preliminary data.</text>
</comment>
<dbReference type="InterPro" id="IPR032179">
    <property type="entry name" value="Cry22Aa_Ig-like"/>
</dbReference>
<evidence type="ECO:0000313" key="3">
    <source>
        <dbReference type="Proteomes" id="UP000196258"/>
    </source>
</evidence>
<gene>
    <name evidence="2" type="ORF">B5E91_13265</name>
</gene>
<reference evidence="3" key="1">
    <citation type="submission" date="2017-04" db="EMBL/GenBank/DDBJ databases">
        <title>Function of individual gut microbiota members based on whole genome sequencing of pure cultures obtained from chicken caecum.</title>
        <authorList>
            <person name="Medvecky M."/>
            <person name="Cejkova D."/>
            <person name="Polansky O."/>
            <person name="Karasova D."/>
            <person name="Kubasova T."/>
            <person name="Cizek A."/>
            <person name="Rychlik I."/>
        </authorList>
    </citation>
    <scope>NUCLEOTIDE SEQUENCE [LARGE SCALE GENOMIC DNA]</scope>
    <source>
        <strain evidence="3">An149</strain>
    </source>
</reference>
<accession>A0A1Y4EHX0</accession>
<dbReference type="EMBL" id="NFLB01000027">
    <property type="protein sequence ID" value="OUQ02825.1"/>
    <property type="molecule type" value="Genomic_DNA"/>
</dbReference>
<dbReference type="Pfam" id="PF16403">
    <property type="entry name" value="Bact_surface_Ig-like"/>
    <property type="match status" value="1"/>
</dbReference>
<protein>
    <submittedName>
        <fullName evidence="2">DUF5011 domain-containing protein</fullName>
    </submittedName>
</protein>
<dbReference type="AlphaFoldDB" id="A0A1Y4EHX0"/>